<organism evidence="2 3">
    <name type="scientific">Astrephomene gubernaculifera</name>
    <dbReference type="NCBI Taxonomy" id="47775"/>
    <lineage>
        <taxon>Eukaryota</taxon>
        <taxon>Viridiplantae</taxon>
        <taxon>Chlorophyta</taxon>
        <taxon>core chlorophytes</taxon>
        <taxon>Chlorophyceae</taxon>
        <taxon>CS clade</taxon>
        <taxon>Chlamydomonadales</taxon>
        <taxon>Astrephomenaceae</taxon>
        <taxon>Astrephomene</taxon>
    </lineage>
</organism>
<dbReference type="GO" id="GO:0031417">
    <property type="term" value="C:NatC complex"/>
    <property type="evidence" value="ECO:0007669"/>
    <property type="project" value="InterPro"/>
</dbReference>
<evidence type="ECO:0000313" key="2">
    <source>
        <dbReference type="EMBL" id="GFR43601.1"/>
    </source>
</evidence>
<dbReference type="PANTHER" id="PTHR10701">
    <property type="entry name" value="SMALL NUCLEAR RIBONUCLEOPROTEIN-ASSOCIATED PROTEIN B AND N"/>
    <property type="match status" value="1"/>
</dbReference>
<dbReference type="AlphaFoldDB" id="A0AAD3DKN2"/>
<dbReference type="SUPFAM" id="SSF50182">
    <property type="entry name" value="Sm-like ribonucleoproteins"/>
    <property type="match status" value="1"/>
</dbReference>
<keyword evidence="3" id="KW-1185">Reference proteome</keyword>
<evidence type="ECO:0000259" key="1">
    <source>
        <dbReference type="Pfam" id="PF01423"/>
    </source>
</evidence>
<comment type="caution">
    <text evidence="2">The sequence shown here is derived from an EMBL/GenBank/DDBJ whole genome shotgun (WGS) entry which is preliminary data.</text>
</comment>
<dbReference type="InterPro" id="IPR001163">
    <property type="entry name" value="Sm_dom_euk/arc"/>
</dbReference>
<dbReference type="Pfam" id="PF01423">
    <property type="entry name" value="LSM"/>
    <property type="match status" value="1"/>
</dbReference>
<dbReference type="InterPro" id="IPR034110">
    <property type="entry name" value="LSMD1_Sm"/>
</dbReference>
<accession>A0AAD3DKN2</accession>
<dbReference type="PANTHER" id="PTHR10701:SF5">
    <property type="entry name" value="N-ALPHA-ACETYLTRANSFERASE 38, NATC AUXILIARY SUBUNIT"/>
    <property type="match status" value="1"/>
</dbReference>
<proteinExistence type="predicted"/>
<dbReference type="Gene3D" id="2.30.30.100">
    <property type="match status" value="1"/>
</dbReference>
<evidence type="ECO:0000313" key="3">
    <source>
        <dbReference type="Proteomes" id="UP001054857"/>
    </source>
</evidence>
<dbReference type="CDD" id="cd06168">
    <property type="entry name" value="LSMD1"/>
    <property type="match status" value="1"/>
</dbReference>
<sequence length="109" mass="12146">MAQGSCADCPESVRNVRGLLYRRFRVTMVSGRVLEGDFTCLDKQGNIVLSNTYEQATTASGAREERHMGLVLVPFDQQAKVELQTTLDEEVSLLKIMDERQPAQAQKVA</sequence>
<reference evidence="2 3" key="1">
    <citation type="journal article" date="2021" name="Sci. Rep.">
        <title>Genome sequencing of the multicellular alga Astrephomene provides insights into convergent evolution of germ-soma differentiation.</title>
        <authorList>
            <person name="Yamashita S."/>
            <person name="Yamamoto K."/>
            <person name="Matsuzaki R."/>
            <person name="Suzuki S."/>
            <person name="Yamaguchi H."/>
            <person name="Hirooka S."/>
            <person name="Minakuchi Y."/>
            <person name="Miyagishima S."/>
            <person name="Kawachi M."/>
            <person name="Toyoda A."/>
            <person name="Nozaki H."/>
        </authorList>
    </citation>
    <scope>NUCLEOTIDE SEQUENCE [LARGE SCALE GENOMIC DNA]</scope>
    <source>
        <strain evidence="2 3">NIES-4017</strain>
    </source>
</reference>
<dbReference type="Proteomes" id="UP001054857">
    <property type="component" value="Unassembled WGS sequence"/>
</dbReference>
<feature type="domain" description="Sm" evidence="1">
    <location>
        <begin position="21"/>
        <end position="74"/>
    </location>
</feature>
<dbReference type="InterPro" id="IPR050914">
    <property type="entry name" value="snRNP_SmB/NAA38-like"/>
</dbReference>
<gene>
    <name evidence="2" type="ORF">Agub_g4698</name>
</gene>
<name>A0AAD3DKN2_9CHLO</name>
<feature type="non-terminal residue" evidence="2">
    <location>
        <position position="1"/>
    </location>
</feature>
<dbReference type="EMBL" id="BMAR01000006">
    <property type="protein sequence ID" value="GFR43601.1"/>
    <property type="molecule type" value="Genomic_DNA"/>
</dbReference>
<dbReference type="InterPro" id="IPR010920">
    <property type="entry name" value="LSM_dom_sf"/>
</dbReference>
<protein>
    <recommendedName>
        <fullName evidence="1">Sm domain-containing protein</fullName>
    </recommendedName>
</protein>